<proteinExistence type="predicted"/>
<evidence type="ECO:0000313" key="2">
    <source>
        <dbReference type="EMBL" id="KAJ9492963.1"/>
    </source>
</evidence>
<dbReference type="AlphaFoldDB" id="A0AAI9TV66"/>
<comment type="caution">
    <text evidence="2">The sequence shown here is derived from an EMBL/GenBank/DDBJ whole genome shotgun (WGS) entry which is preliminary data.</text>
</comment>
<gene>
    <name evidence="2" type="ORF">VN97_g260</name>
</gene>
<dbReference type="Proteomes" id="UP001227192">
    <property type="component" value="Unassembled WGS sequence"/>
</dbReference>
<evidence type="ECO:0000256" key="1">
    <source>
        <dbReference type="SAM" id="Phobius"/>
    </source>
</evidence>
<keyword evidence="1" id="KW-1133">Transmembrane helix</keyword>
<reference evidence="2" key="1">
    <citation type="submission" date="2015-06" db="EMBL/GenBank/DDBJ databases">
        <authorList>
            <person name="Nguyen H."/>
        </authorList>
    </citation>
    <scope>NUCLEOTIDE SEQUENCE</scope>
    <source>
        <strain evidence="2">DAOM 180753</strain>
    </source>
</reference>
<keyword evidence="3" id="KW-1185">Reference proteome</keyword>
<organism evidence="2 3">
    <name type="scientific">Penicillium thymicola</name>
    <dbReference type="NCBI Taxonomy" id="293382"/>
    <lineage>
        <taxon>Eukaryota</taxon>
        <taxon>Fungi</taxon>
        <taxon>Dikarya</taxon>
        <taxon>Ascomycota</taxon>
        <taxon>Pezizomycotina</taxon>
        <taxon>Eurotiomycetes</taxon>
        <taxon>Eurotiomycetidae</taxon>
        <taxon>Eurotiales</taxon>
        <taxon>Aspergillaceae</taxon>
        <taxon>Penicillium</taxon>
    </lineage>
</organism>
<sequence length="741" mass="83611">MAARISRSLPRVNRHVFAGLSSRAISRVASASARTGLVAHRNTRNLAPWSSRVTQAKIARHLHTDSDSPVKPNASILDVTTYEGYSITNKHWMSQDSPVVDALIEPQAVLHFIEFITHGILPNGKKTDLTLLNEDEFPLFMAPSSEWAPAPFNKATLSIVEKAMKQADREDLKGLCRIGQNIQFLKSRLWGGFAPVPASRWHEKDLNNPDHFTIAHEYLTSVIAVFEYLNIPQIRTNMCDTFNSISGDLGEMQEALNARRKAQGVLSPELNLTALWEQFIRAQYEAMTSTAHSWVLARVAELRERALDSFSEIPGENPDAPEMEAVKQRWIDLISVITMADFKIWLSMDGYKGYHPPSEIIAGLHDPDLKDQGKNYGFSKLVVDRLAKCIEAQNEAATIQGPSANKSDAARRERISISTVVQDELREKIRGRTPSPQPPIQPWIQKILRAHEASLSLEPWERHNYGFGLAIYRAAHMFSDEQWEGLKRDLEAHLSAWGDGVQGADELKPLLNLHWFDCKELGFETFNPVTSARRHFQEIRSSDEWSHKIAPSVFLLIDNMGGDSYIDEGSRASFTKDKGLLKGDFQGHVLAVDADFDDSATASESAGDIADEDSQVEVFEYPGRMRILGNLVWSELYPMLMLQSVVLQNFWLQARAHPMKVYTGPTVPSQVEPWKERNAMKTLMLDSFVEFLKQKNPTLAGKVKGLRKDGVIFILDFSVSWQSYFPGLFLFSPMFFFFFST</sequence>
<evidence type="ECO:0000313" key="3">
    <source>
        <dbReference type="Proteomes" id="UP001227192"/>
    </source>
</evidence>
<keyword evidence="1" id="KW-0812">Transmembrane</keyword>
<reference evidence="2" key="2">
    <citation type="journal article" date="2016" name="Fungal Biol.">
        <title>Ochratoxin A production by Penicillium thymicola.</title>
        <authorList>
            <person name="Nguyen H.D.T."/>
            <person name="McMullin D.R."/>
            <person name="Ponomareva E."/>
            <person name="Riley R."/>
            <person name="Pomraning K.R."/>
            <person name="Baker S.E."/>
            <person name="Seifert K.A."/>
        </authorList>
    </citation>
    <scope>NUCLEOTIDE SEQUENCE</scope>
    <source>
        <strain evidence="2">DAOM 180753</strain>
    </source>
</reference>
<name>A0AAI9TV66_PENTH</name>
<accession>A0AAI9TV66</accession>
<protein>
    <submittedName>
        <fullName evidence="2">Uncharacterized protein</fullName>
    </submittedName>
</protein>
<feature type="transmembrane region" description="Helical" evidence="1">
    <location>
        <begin position="721"/>
        <end position="739"/>
    </location>
</feature>
<dbReference type="EMBL" id="LACB01000004">
    <property type="protein sequence ID" value="KAJ9492963.1"/>
    <property type="molecule type" value="Genomic_DNA"/>
</dbReference>
<keyword evidence="1" id="KW-0472">Membrane</keyword>